<reference evidence="4 5" key="1">
    <citation type="submission" date="2019-04" db="EMBL/GenBank/DDBJ databases">
        <authorList>
            <person name="Dong K."/>
        </authorList>
    </citation>
    <scope>NUCLEOTIDE SEQUENCE [LARGE SCALE GENOMIC DNA]</scope>
    <source>
        <strain evidence="5">dk3543</strain>
    </source>
</reference>
<dbReference type="Proteomes" id="UP000307808">
    <property type="component" value="Unassembled WGS sequence"/>
</dbReference>
<dbReference type="Gene3D" id="3.40.50.720">
    <property type="entry name" value="NAD(P)-binding Rossmann-like Domain"/>
    <property type="match status" value="1"/>
</dbReference>
<dbReference type="PRINTS" id="PR00081">
    <property type="entry name" value="GDHRDH"/>
</dbReference>
<dbReference type="EMBL" id="SZPY01000001">
    <property type="protein sequence ID" value="TKI64357.1"/>
    <property type="molecule type" value="Genomic_DNA"/>
</dbReference>
<dbReference type="Pfam" id="PF00106">
    <property type="entry name" value="adh_short"/>
    <property type="match status" value="1"/>
</dbReference>
<dbReference type="GO" id="GO:0016491">
    <property type="term" value="F:oxidoreductase activity"/>
    <property type="evidence" value="ECO:0007669"/>
    <property type="project" value="UniProtKB-KW"/>
</dbReference>
<keyword evidence="5" id="KW-1185">Reference proteome</keyword>
<evidence type="ECO:0000313" key="5">
    <source>
        <dbReference type="Proteomes" id="UP000307808"/>
    </source>
</evidence>
<proteinExistence type="inferred from homology"/>
<dbReference type="InterPro" id="IPR036291">
    <property type="entry name" value="NAD(P)-bd_dom_sf"/>
</dbReference>
<dbReference type="PRINTS" id="PR00080">
    <property type="entry name" value="SDRFAMILY"/>
</dbReference>
<organism evidence="4 5">
    <name type="scientific">Nocardioides jishulii</name>
    <dbReference type="NCBI Taxonomy" id="2575440"/>
    <lineage>
        <taxon>Bacteria</taxon>
        <taxon>Bacillati</taxon>
        <taxon>Actinomycetota</taxon>
        <taxon>Actinomycetes</taxon>
        <taxon>Propionibacteriales</taxon>
        <taxon>Nocardioidaceae</taxon>
        <taxon>Nocardioides</taxon>
    </lineage>
</organism>
<evidence type="ECO:0000256" key="3">
    <source>
        <dbReference type="RuleBase" id="RU000363"/>
    </source>
</evidence>
<name>A0A4U2YSB4_9ACTN</name>
<dbReference type="OrthoDB" id="9792003at2"/>
<evidence type="ECO:0000256" key="1">
    <source>
        <dbReference type="ARBA" id="ARBA00006484"/>
    </source>
</evidence>
<dbReference type="PANTHER" id="PTHR43391:SF82">
    <property type="entry name" value="OXIDOREDUCTASE SADH-RELATED"/>
    <property type="match status" value="1"/>
</dbReference>
<dbReference type="RefSeq" id="WP_137064818.1">
    <property type="nucleotide sequence ID" value="NZ_CP040748.1"/>
</dbReference>
<keyword evidence="2" id="KW-0560">Oxidoreductase</keyword>
<evidence type="ECO:0000313" key="4">
    <source>
        <dbReference type="EMBL" id="TKI64357.1"/>
    </source>
</evidence>
<dbReference type="PANTHER" id="PTHR43391">
    <property type="entry name" value="RETINOL DEHYDROGENASE-RELATED"/>
    <property type="match status" value="1"/>
</dbReference>
<accession>A0A4U2YSB4</accession>
<sequence length="267" mass="27622">MEINGKVIVVTGGGNGIGREVVLELLRRGARVAAVDLRAAALAETAALAGAGDRLTSHEVDVSDAAAVERMANEVLAAHGTVDGLANVAGIIQKFVPFKDLDLDTMQKVVDVNLWGVVHTCRAFLPHLVQRPEASLVNVSSMGALVPVPGQSLYGASKAAVKLLTEGLYAELRTTSVAVTVVFPGAVSTGIADNSDAAVPGRDASNSDAAAKLTSAPDAGRMIVEAMEKGQPRLRIGSDATMLDRLSRLAPTRAIELVAKRMAGLVS</sequence>
<dbReference type="AlphaFoldDB" id="A0A4U2YSB4"/>
<protein>
    <submittedName>
        <fullName evidence="4">SDR family NAD(P)-dependent oxidoreductase</fullName>
    </submittedName>
</protein>
<evidence type="ECO:0000256" key="2">
    <source>
        <dbReference type="ARBA" id="ARBA00023002"/>
    </source>
</evidence>
<dbReference type="SUPFAM" id="SSF51735">
    <property type="entry name" value="NAD(P)-binding Rossmann-fold domains"/>
    <property type="match status" value="1"/>
</dbReference>
<comment type="caution">
    <text evidence="4">The sequence shown here is derived from an EMBL/GenBank/DDBJ whole genome shotgun (WGS) entry which is preliminary data.</text>
</comment>
<comment type="similarity">
    <text evidence="1 3">Belongs to the short-chain dehydrogenases/reductases (SDR) family.</text>
</comment>
<dbReference type="InterPro" id="IPR002347">
    <property type="entry name" value="SDR_fam"/>
</dbReference>
<gene>
    <name evidence="4" type="ORF">FC770_04235</name>
</gene>